<keyword evidence="2" id="KW-1133">Transmembrane helix</keyword>
<dbReference type="SUPFAM" id="SSF49265">
    <property type="entry name" value="Fibronectin type III"/>
    <property type="match status" value="1"/>
</dbReference>
<sequence>MPSHAVSELPEEWGPDVPSPPTNLTLTEILSDTAIVTWDADVGDRITLFEMTVRPLSDSPRVVKAHLDGRSRSYLVNSLYPSTEYELFLLAQNMDGISNISDVITFRTQQANSETFRPTIHPGEVFIICLILIAWFCAIAMFLHKWGTLRILQAPEHRYNHSPKNIETIKVVKRQTDSIIYKSYSSQISKTMVARQKRIERMNTMPNIKLNIRELTRTSPTTTTRSTAHSTIRERDGEEGSGSGKVGDETAVLNGAEKKRVRRDHDTDRTGADDDDRPEKHKYKVFSRMITSPVLELDEQQSSST</sequence>
<feature type="domain" description="Fibronectin type-III" evidence="3">
    <location>
        <begin position="20"/>
        <end position="111"/>
    </location>
</feature>
<dbReference type="InterPro" id="IPR032073">
    <property type="entry name" value="FNDC5_C"/>
</dbReference>
<feature type="compositionally biased region" description="Basic and acidic residues" evidence="1">
    <location>
        <begin position="263"/>
        <end position="272"/>
    </location>
</feature>
<dbReference type="Pfam" id="PF00041">
    <property type="entry name" value="fn3"/>
    <property type="match status" value="1"/>
</dbReference>
<dbReference type="InterPro" id="IPR036116">
    <property type="entry name" value="FN3_sf"/>
</dbReference>
<comment type="caution">
    <text evidence="4">The sequence shown here is derived from an EMBL/GenBank/DDBJ whole genome shotgun (WGS) entry which is preliminary data.</text>
</comment>
<dbReference type="PROSITE" id="PS50853">
    <property type="entry name" value="FN3"/>
    <property type="match status" value="1"/>
</dbReference>
<gene>
    <name evidence="4" type="ORF">LSH36_302g05035</name>
</gene>
<protein>
    <recommendedName>
        <fullName evidence="3">Fibronectin type-III domain-containing protein</fullName>
    </recommendedName>
</protein>
<organism evidence="4 5">
    <name type="scientific">Paralvinella palmiformis</name>
    <dbReference type="NCBI Taxonomy" id="53620"/>
    <lineage>
        <taxon>Eukaryota</taxon>
        <taxon>Metazoa</taxon>
        <taxon>Spiralia</taxon>
        <taxon>Lophotrochozoa</taxon>
        <taxon>Annelida</taxon>
        <taxon>Polychaeta</taxon>
        <taxon>Sedentaria</taxon>
        <taxon>Canalipalpata</taxon>
        <taxon>Terebellida</taxon>
        <taxon>Terebelliformia</taxon>
        <taxon>Alvinellidae</taxon>
        <taxon>Paralvinella</taxon>
    </lineage>
</organism>
<evidence type="ECO:0000313" key="4">
    <source>
        <dbReference type="EMBL" id="KAK2153280.1"/>
    </source>
</evidence>
<keyword evidence="2" id="KW-0812">Transmembrane</keyword>
<feature type="region of interest" description="Disordered" evidence="1">
    <location>
        <begin position="213"/>
        <end position="305"/>
    </location>
</feature>
<keyword evidence="5" id="KW-1185">Reference proteome</keyword>
<dbReference type="SMART" id="SM00060">
    <property type="entry name" value="FN3"/>
    <property type="match status" value="1"/>
</dbReference>
<dbReference type="EMBL" id="JAODUP010000302">
    <property type="protein sequence ID" value="KAK2153280.1"/>
    <property type="molecule type" value="Genomic_DNA"/>
</dbReference>
<evidence type="ECO:0000259" key="3">
    <source>
        <dbReference type="PROSITE" id="PS50853"/>
    </source>
</evidence>
<feature type="region of interest" description="Disordered" evidence="1">
    <location>
        <begin position="1"/>
        <end position="20"/>
    </location>
</feature>
<dbReference type="Proteomes" id="UP001208570">
    <property type="component" value="Unassembled WGS sequence"/>
</dbReference>
<accession>A0AAD9N1H9</accession>
<proteinExistence type="predicted"/>
<keyword evidence="2" id="KW-0472">Membrane</keyword>
<feature type="compositionally biased region" description="Low complexity" evidence="1">
    <location>
        <begin position="217"/>
        <end position="230"/>
    </location>
</feature>
<dbReference type="Gene3D" id="2.60.40.10">
    <property type="entry name" value="Immunoglobulins"/>
    <property type="match status" value="1"/>
</dbReference>
<dbReference type="AlphaFoldDB" id="A0AAD9N1H9"/>
<evidence type="ECO:0000256" key="2">
    <source>
        <dbReference type="SAM" id="Phobius"/>
    </source>
</evidence>
<name>A0AAD9N1H9_9ANNE</name>
<dbReference type="Pfam" id="PF16066">
    <property type="entry name" value="DUF4808"/>
    <property type="match status" value="1"/>
</dbReference>
<dbReference type="CDD" id="cd00063">
    <property type="entry name" value="FN3"/>
    <property type="match status" value="1"/>
</dbReference>
<evidence type="ECO:0000256" key="1">
    <source>
        <dbReference type="SAM" id="MobiDB-lite"/>
    </source>
</evidence>
<feature type="transmembrane region" description="Helical" evidence="2">
    <location>
        <begin position="125"/>
        <end position="143"/>
    </location>
</feature>
<reference evidence="4" key="1">
    <citation type="journal article" date="2023" name="Mol. Biol. Evol.">
        <title>Third-Generation Sequencing Reveals the Adaptive Role of the Epigenome in Three Deep-Sea Polychaetes.</title>
        <authorList>
            <person name="Perez M."/>
            <person name="Aroh O."/>
            <person name="Sun Y."/>
            <person name="Lan Y."/>
            <person name="Juniper S.K."/>
            <person name="Young C.R."/>
            <person name="Angers B."/>
            <person name="Qian P.Y."/>
        </authorList>
    </citation>
    <scope>NUCLEOTIDE SEQUENCE</scope>
    <source>
        <strain evidence="4">P08H-3</strain>
    </source>
</reference>
<dbReference type="InterPro" id="IPR013783">
    <property type="entry name" value="Ig-like_fold"/>
</dbReference>
<evidence type="ECO:0000313" key="5">
    <source>
        <dbReference type="Proteomes" id="UP001208570"/>
    </source>
</evidence>
<dbReference type="InterPro" id="IPR003961">
    <property type="entry name" value="FN3_dom"/>
</dbReference>